<dbReference type="InterPro" id="IPR002109">
    <property type="entry name" value="Glutaredoxin"/>
</dbReference>
<proteinExistence type="predicted"/>
<dbReference type="AlphaFoldDB" id="A0A0K9NL01"/>
<feature type="region of interest" description="Disordered" evidence="1">
    <location>
        <begin position="65"/>
        <end position="104"/>
    </location>
</feature>
<sequence>MGCQSSKQARDDLQCQSFPSHYRRFYGSESDYHIVPFTVSDISRRETDDAVRKIFNIENYIDIDDDDEDVDEDGKDHDDGGGGGDGGGGNKVRGEDGGDGRGSNLASYVTDAKIWSDMIEKKIQTTPTGTSSIDNPPEVIDVAELMAGLEDIIPACRSDNVPRSFSFNVATTTLHDDVGEEDDITGQKSTTILNPEKAMPLRMMSLVKERTQAFQKKIDARIAIARKMRYKCPPGGKDKAVFYFTSLRGIRKTYENCTTAQLILRGYEVRLDERDVSMHSGYKDELTEILGPGFGGCSLPRLFVAGKYLGGFEEIQAMHETDELNQALKDVRLPTTRKLGELVEKCQYCDDMRFVPCVTCSGSRKLYVGEYGDEEDEEEDYYERDGVWEFRRCPDCNENGLVRCTMCCWDC</sequence>
<evidence type="ECO:0000313" key="3">
    <source>
        <dbReference type="EMBL" id="KMZ57451.1"/>
    </source>
</evidence>
<dbReference type="OMA" id="GCKRPKE"/>
<dbReference type="Proteomes" id="UP000036987">
    <property type="component" value="Unassembled WGS sequence"/>
</dbReference>
<evidence type="ECO:0000313" key="4">
    <source>
        <dbReference type="Proteomes" id="UP000036987"/>
    </source>
</evidence>
<organism evidence="3 4">
    <name type="scientific">Zostera marina</name>
    <name type="common">Eelgrass</name>
    <dbReference type="NCBI Taxonomy" id="29655"/>
    <lineage>
        <taxon>Eukaryota</taxon>
        <taxon>Viridiplantae</taxon>
        <taxon>Streptophyta</taxon>
        <taxon>Embryophyta</taxon>
        <taxon>Tracheophyta</taxon>
        <taxon>Spermatophyta</taxon>
        <taxon>Magnoliopsida</taxon>
        <taxon>Liliopsida</taxon>
        <taxon>Zosteraceae</taxon>
        <taxon>Zostera</taxon>
    </lineage>
</organism>
<dbReference type="OrthoDB" id="423313at2759"/>
<evidence type="ECO:0000256" key="1">
    <source>
        <dbReference type="SAM" id="MobiDB-lite"/>
    </source>
</evidence>
<dbReference type="Pfam" id="PF00462">
    <property type="entry name" value="Glutaredoxin"/>
    <property type="match status" value="1"/>
</dbReference>
<comment type="caution">
    <text evidence="3">The sequence shown here is derived from an EMBL/GenBank/DDBJ whole genome shotgun (WGS) entry which is preliminary data.</text>
</comment>
<keyword evidence="4" id="KW-1185">Reference proteome</keyword>
<protein>
    <submittedName>
        <fullName evidence="3">Glutaredoxin-like</fullName>
    </submittedName>
</protein>
<accession>A0A0K9NL01</accession>
<dbReference type="PANTHER" id="PTHR45669">
    <property type="entry name" value="GLUTAREDOXIN DOMAIN-CONTAINING CYSTEINE-RICH PROTEIN CG12206-RELATED"/>
    <property type="match status" value="1"/>
</dbReference>
<dbReference type="EMBL" id="LFYR01002060">
    <property type="protein sequence ID" value="KMZ57451.1"/>
    <property type="molecule type" value="Genomic_DNA"/>
</dbReference>
<reference evidence="4" key="1">
    <citation type="journal article" date="2016" name="Nature">
        <title>The genome of the seagrass Zostera marina reveals angiosperm adaptation to the sea.</title>
        <authorList>
            <person name="Olsen J.L."/>
            <person name="Rouze P."/>
            <person name="Verhelst B."/>
            <person name="Lin Y.-C."/>
            <person name="Bayer T."/>
            <person name="Collen J."/>
            <person name="Dattolo E."/>
            <person name="De Paoli E."/>
            <person name="Dittami S."/>
            <person name="Maumus F."/>
            <person name="Michel G."/>
            <person name="Kersting A."/>
            <person name="Lauritano C."/>
            <person name="Lohaus R."/>
            <person name="Toepel M."/>
            <person name="Tonon T."/>
            <person name="Vanneste K."/>
            <person name="Amirebrahimi M."/>
            <person name="Brakel J."/>
            <person name="Bostroem C."/>
            <person name="Chovatia M."/>
            <person name="Grimwood J."/>
            <person name="Jenkins J.W."/>
            <person name="Jueterbock A."/>
            <person name="Mraz A."/>
            <person name="Stam W.T."/>
            <person name="Tice H."/>
            <person name="Bornberg-Bauer E."/>
            <person name="Green P.J."/>
            <person name="Pearson G.A."/>
            <person name="Procaccini G."/>
            <person name="Duarte C.M."/>
            <person name="Schmutz J."/>
            <person name="Reusch T.B.H."/>
            <person name="Van de Peer Y."/>
        </authorList>
    </citation>
    <scope>NUCLEOTIDE SEQUENCE [LARGE SCALE GENOMIC DNA]</scope>
    <source>
        <strain evidence="4">cv. Finnish</strain>
    </source>
</reference>
<dbReference type="InterPro" id="IPR036249">
    <property type="entry name" value="Thioredoxin-like_sf"/>
</dbReference>
<gene>
    <name evidence="3" type="ORF">ZOSMA_85G00130</name>
</gene>
<name>A0A0K9NL01_ZOSMR</name>
<feature type="domain" description="Glutaredoxin" evidence="2">
    <location>
        <begin position="241"/>
        <end position="308"/>
    </location>
</feature>
<feature type="compositionally biased region" description="Gly residues" evidence="1">
    <location>
        <begin position="81"/>
        <end position="91"/>
    </location>
</feature>
<dbReference type="CDD" id="cd03031">
    <property type="entry name" value="GRX_GRX_like"/>
    <property type="match status" value="1"/>
</dbReference>
<evidence type="ECO:0000259" key="2">
    <source>
        <dbReference type="Pfam" id="PF00462"/>
    </source>
</evidence>
<dbReference type="PANTHER" id="PTHR45669:SF30">
    <property type="entry name" value="OS04G0641300 PROTEIN"/>
    <property type="match status" value="1"/>
</dbReference>
<dbReference type="PROSITE" id="PS51354">
    <property type="entry name" value="GLUTAREDOXIN_2"/>
    <property type="match status" value="1"/>
</dbReference>
<dbReference type="Gene3D" id="3.40.30.10">
    <property type="entry name" value="Glutaredoxin"/>
    <property type="match status" value="1"/>
</dbReference>
<dbReference type="Pfam" id="PF23733">
    <property type="entry name" value="GRXCR1-2_C"/>
    <property type="match status" value="1"/>
</dbReference>
<dbReference type="SUPFAM" id="SSF52833">
    <property type="entry name" value="Thioredoxin-like"/>
    <property type="match status" value="1"/>
</dbReference>
<dbReference type="STRING" id="29655.A0A0K9NL01"/>